<proteinExistence type="predicted"/>
<evidence type="ECO:0000256" key="1">
    <source>
        <dbReference type="SAM" id="MobiDB-lite"/>
    </source>
</evidence>
<comment type="caution">
    <text evidence="2">The sequence shown here is derived from an EMBL/GenBank/DDBJ whole genome shotgun (WGS) entry which is preliminary data.</text>
</comment>
<accession>A0ABV9A180</accession>
<gene>
    <name evidence="2" type="ORF">ACFO0R_22755</name>
</gene>
<organism evidence="2 3">
    <name type="scientific">Chromobacterium aquaticum</name>
    <dbReference type="NCBI Taxonomy" id="467180"/>
    <lineage>
        <taxon>Bacteria</taxon>
        <taxon>Pseudomonadati</taxon>
        <taxon>Pseudomonadota</taxon>
        <taxon>Betaproteobacteria</taxon>
        <taxon>Neisseriales</taxon>
        <taxon>Chromobacteriaceae</taxon>
        <taxon>Chromobacterium</taxon>
    </lineage>
</organism>
<protein>
    <submittedName>
        <fullName evidence="2">Uncharacterized protein</fullName>
    </submittedName>
</protein>
<keyword evidence="3" id="KW-1185">Reference proteome</keyword>
<dbReference type="Proteomes" id="UP001595999">
    <property type="component" value="Unassembled WGS sequence"/>
</dbReference>
<feature type="compositionally biased region" description="Polar residues" evidence="1">
    <location>
        <begin position="9"/>
        <end position="20"/>
    </location>
</feature>
<feature type="region of interest" description="Disordered" evidence="1">
    <location>
        <begin position="1"/>
        <end position="20"/>
    </location>
</feature>
<sequence length="64" mass="7431">MSDKDVNGKNKSLQNANSMRQAAFKERMRAQGFIQVALWMTPDEENEVRAFLKRIREEKNSISS</sequence>
<evidence type="ECO:0000313" key="2">
    <source>
        <dbReference type="EMBL" id="MFC4492440.1"/>
    </source>
</evidence>
<name>A0ABV9A180_9NEIS</name>
<reference evidence="3" key="1">
    <citation type="journal article" date="2019" name="Int. J. Syst. Evol. Microbiol.">
        <title>The Global Catalogue of Microorganisms (GCM) 10K type strain sequencing project: providing services to taxonomists for standard genome sequencing and annotation.</title>
        <authorList>
            <consortium name="The Broad Institute Genomics Platform"/>
            <consortium name="The Broad Institute Genome Sequencing Center for Infectious Disease"/>
            <person name="Wu L."/>
            <person name="Ma J."/>
        </authorList>
    </citation>
    <scope>NUCLEOTIDE SEQUENCE [LARGE SCALE GENOMIC DNA]</scope>
    <source>
        <strain evidence="3">CGMCC 4.7608</strain>
    </source>
</reference>
<evidence type="ECO:0000313" key="3">
    <source>
        <dbReference type="Proteomes" id="UP001595999"/>
    </source>
</evidence>
<dbReference type="EMBL" id="JBHSEK010000029">
    <property type="protein sequence ID" value="MFC4492440.1"/>
    <property type="molecule type" value="Genomic_DNA"/>
</dbReference>
<dbReference type="RefSeq" id="WP_231464010.1">
    <property type="nucleotide sequence ID" value="NZ_JAJOHW010000115.1"/>
</dbReference>